<organism evidence="4 5">
    <name type="scientific">Phytohabitans aurantiacus</name>
    <dbReference type="NCBI Taxonomy" id="3016789"/>
    <lineage>
        <taxon>Bacteria</taxon>
        <taxon>Bacillati</taxon>
        <taxon>Actinomycetota</taxon>
        <taxon>Actinomycetes</taxon>
        <taxon>Micromonosporales</taxon>
        <taxon>Micromonosporaceae</taxon>
    </lineage>
</organism>
<dbReference type="PANTHER" id="PTHR30244">
    <property type="entry name" value="TRANSAMINASE"/>
    <property type="match status" value="1"/>
</dbReference>
<keyword evidence="5" id="KW-1185">Reference proteome</keyword>
<dbReference type="Proteomes" id="UP001144280">
    <property type="component" value="Unassembled WGS sequence"/>
</dbReference>
<accession>A0ABQ5R658</accession>
<comment type="caution">
    <text evidence="4">The sequence shown here is derived from an EMBL/GenBank/DDBJ whole genome shotgun (WGS) entry which is preliminary data.</text>
</comment>
<dbReference type="PIRSF" id="PIRSF000390">
    <property type="entry name" value="PLP_StrS"/>
    <property type="match status" value="1"/>
</dbReference>
<dbReference type="PANTHER" id="PTHR30244:SF36">
    <property type="entry name" value="3-OXO-GLUCOSE-6-PHOSPHATE:GLUTAMATE AMINOTRANSFERASE"/>
    <property type="match status" value="1"/>
</dbReference>
<reference evidence="4" key="1">
    <citation type="submission" date="2022-12" db="EMBL/GenBank/DDBJ databases">
        <title>New Phytohabitans aurantiacus sp. RD004123 nov., an actinomycete isolated from soil.</title>
        <authorList>
            <person name="Triningsih D.W."/>
            <person name="Harunari E."/>
            <person name="Igarashi Y."/>
        </authorList>
    </citation>
    <scope>NUCLEOTIDE SEQUENCE</scope>
    <source>
        <strain evidence="4">RD004123</strain>
    </source>
</reference>
<dbReference type="InterPro" id="IPR015424">
    <property type="entry name" value="PyrdxlP-dep_Trfase"/>
</dbReference>
<protein>
    <submittedName>
        <fullName evidence="4">Glutamine--scyllo-inositol aminotransferase</fullName>
    </submittedName>
</protein>
<evidence type="ECO:0000313" key="4">
    <source>
        <dbReference type="EMBL" id="GLI02036.1"/>
    </source>
</evidence>
<proteinExistence type="inferred from homology"/>
<sequence>MNVPLVDVKAAYLRHKDAIDAAMRDVVESTAFIQGPHLRAFEEAFAAFCGTRHAIGVGSGTAALHLALAAAGVGAGDVVAVPAHSFIATIEPVSWLGAKPRFVEIDPQTGAMDPAALKNAIDGVRAVLPVHIHGRPADMEQIGAIAADAGVPVIEDAAQAHGAEITRADGSVVRAGGHALAGCFSFYPGKNLGAFGDAGAVTTNDDDFAAAVRRLRDHGRTSKYEHEIIGYAHRMDTLQAAVLHAKLGTLDADNQRRAELVADYVSALDGIGDLWFPPETPGRRSVYHHALVRTAHRDALLAFLKQRAIGAGVHYPVPLHLQPAYEFLGYQRGDLPATEAWADECLSLPLYPELTAAQHATVVAAVTDYFA</sequence>
<evidence type="ECO:0000256" key="3">
    <source>
        <dbReference type="RuleBase" id="RU004508"/>
    </source>
</evidence>
<dbReference type="InterPro" id="IPR015422">
    <property type="entry name" value="PyrdxlP-dep_Trfase_small"/>
</dbReference>
<dbReference type="Gene3D" id="3.90.1150.10">
    <property type="entry name" value="Aspartate Aminotransferase, domain 1"/>
    <property type="match status" value="1"/>
</dbReference>
<evidence type="ECO:0000256" key="1">
    <source>
        <dbReference type="ARBA" id="ARBA00022898"/>
    </source>
</evidence>
<dbReference type="Gene3D" id="3.40.640.10">
    <property type="entry name" value="Type I PLP-dependent aspartate aminotransferase-like (Major domain)"/>
    <property type="match status" value="1"/>
</dbReference>
<dbReference type="SUPFAM" id="SSF53383">
    <property type="entry name" value="PLP-dependent transferases"/>
    <property type="match status" value="1"/>
</dbReference>
<dbReference type="RefSeq" id="WP_281903511.1">
    <property type="nucleotide sequence ID" value="NZ_BSDI01000053.1"/>
</dbReference>
<dbReference type="CDD" id="cd00616">
    <property type="entry name" value="AHBA_syn"/>
    <property type="match status" value="1"/>
</dbReference>
<comment type="similarity">
    <text evidence="2 3">Belongs to the DegT/DnrJ/EryC1 family.</text>
</comment>
<evidence type="ECO:0000256" key="2">
    <source>
        <dbReference type="ARBA" id="ARBA00037999"/>
    </source>
</evidence>
<name>A0ABQ5R658_9ACTN</name>
<dbReference type="EMBL" id="BSDI01000053">
    <property type="protein sequence ID" value="GLI02036.1"/>
    <property type="molecule type" value="Genomic_DNA"/>
</dbReference>
<dbReference type="InterPro" id="IPR015421">
    <property type="entry name" value="PyrdxlP-dep_Trfase_major"/>
</dbReference>
<keyword evidence="4" id="KW-0808">Transferase</keyword>
<evidence type="ECO:0000313" key="5">
    <source>
        <dbReference type="Proteomes" id="UP001144280"/>
    </source>
</evidence>
<keyword evidence="4" id="KW-0032">Aminotransferase</keyword>
<dbReference type="Pfam" id="PF01041">
    <property type="entry name" value="DegT_DnrJ_EryC1"/>
    <property type="match status" value="1"/>
</dbReference>
<dbReference type="InterPro" id="IPR000653">
    <property type="entry name" value="DegT/StrS_aminotransferase"/>
</dbReference>
<gene>
    <name evidence="4" type="ORF">Pa4123_73130</name>
</gene>
<keyword evidence="1 3" id="KW-0663">Pyridoxal phosphate</keyword>
<dbReference type="GO" id="GO:0008483">
    <property type="term" value="F:transaminase activity"/>
    <property type="evidence" value="ECO:0007669"/>
    <property type="project" value="UniProtKB-KW"/>
</dbReference>